<dbReference type="GO" id="GO:0033214">
    <property type="term" value="P:siderophore-iron import into cell"/>
    <property type="evidence" value="ECO:0007669"/>
    <property type="project" value="TreeGrafter"/>
</dbReference>
<feature type="transmembrane region" description="Helical" evidence="8">
    <location>
        <begin position="119"/>
        <end position="142"/>
    </location>
</feature>
<dbReference type="PANTHER" id="PTHR30472:SF25">
    <property type="entry name" value="ABC TRANSPORTER PERMEASE PROTEIN MJ0876-RELATED"/>
    <property type="match status" value="1"/>
</dbReference>
<accession>A0A1U7JGK7</accession>
<evidence type="ECO:0000256" key="2">
    <source>
        <dbReference type="ARBA" id="ARBA00007935"/>
    </source>
</evidence>
<feature type="transmembrane region" description="Helical" evidence="8">
    <location>
        <begin position="178"/>
        <end position="200"/>
    </location>
</feature>
<evidence type="ECO:0000313" key="10">
    <source>
        <dbReference type="Proteomes" id="UP000185783"/>
    </source>
</evidence>
<dbReference type="GO" id="GO:0022857">
    <property type="term" value="F:transmembrane transporter activity"/>
    <property type="evidence" value="ECO:0007669"/>
    <property type="project" value="InterPro"/>
</dbReference>
<sequence>MAAISEYQERRSEPSGCAARSRQFWRTYCLPVLFVLCGCVLLASMASGPTSVSFTSLGRWFASLFGGEALSLRDHVVLFDIRMPRTLLGALIGAALGVSGAMMQGLFRNPLADPGLIGVSAGSSLAAVAAIVLAGYLPAAIASLVGTYLLPLSAFAGGLVTTLILYKVSTRGGETSIATMLLAGIALGALTGAVTGLLIFKSDDSQLRDFTFWSMGSLGAATWQRVWSILPFILALLVAMPFLSRGLNALLLGEAEAFHMGYDTQKLKRILIVVVAAATGAAVSAAGAIGFVGIVVPHLLRLLIGPDHRLLLPGCALLGASLLVAADMVSRSIVAPAELPIGIIMAVIGAPVFLSILLGRRSLISL</sequence>
<dbReference type="RefSeq" id="WP_028481462.1">
    <property type="nucleotide sequence ID" value="NZ_LVVZ01000018.1"/>
</dbReference>
<keyword evidence="6 8" id="KW-1133">Transmembrane helix</keyword>
<keyword evidence="5 8" id="KW-0812">Transmembrane</keyword>
<organism evidence="9 10">
    <name type="scientific">Pseudovibrio exalbescens</name>
    <dbReference type="NCBI Taxonomy" id="197461"/>
    <lineage>
        <taxon>Bacteria</taxon>
        <taxon>Pseudomonadati</taxon>
        <taxon>Pseudomonadota</taxon>
        <taxon>Alphaproteobacteria</taxon>
        <taxon>Hyphomicrobiales</taxon>
        <taxon>Stappiaceae</taxon>
        <taxon>Pseudovibrio</taxon>
    </lineage>
</organism>
<name>A0A1U7JGK7_9HYPH</name>
<dbReference type="InterPro" id="IPR037294">
    <property type="entry name" value="ABC_BtuC-like"/>
</dbReference>
<proteinExistence type="inferred from homology"/>
<dbReference type="Proteomes" id="UP000185783">
    <property type="component" value="Unassembled WGS sequence"/>
</dbReference>
<dbReference type="Pfam" id="PF01032">
    <property type="entry name" value="FecCD"/>
    <property type="match status" value="1"/>
</dbReference>
<evidence type="ECO:0000256" key="3">
    <source>
        <dbReference type="ARBA" id="ARBA00022448"/>
    </source>
</evidence>
<dbReference type="FunFam" id="1.10.3470.10:FF:000001">
    <property type="entry name" value="Vitamin B12 ABC transporter permease BtuC"/>
    <property type="match status" value="1"/>
</dbReference>
<keyword evidence="4" id="KW-1003">Cell membrane</keyword>
<evidence type="ECO:0000256" key="6">
    <source>
        <dbReference type="ARBA" id="ARBA00022989"/>
    </source>
</evidence>
<comment type="subcellular location">
    <subcellularLocation>
        <location evidence="1">Cell membrane</location>
        <topology evidence="1">Multi-pass membrane protein</topology>
    </subcellularLocation>
</comment>
<protein>
    <submittedName>
        <fullName evidence="9">Iron ABC transporter</fullName>
    </submittedName>
</protein>
<evidence type="ECO:0000256" key="4">
    <source>
        <dbReference type="ARBA" id="ARBA00022475"/>
    </source>
</evidence>
<evidence type="ECO:0000256" key="1">
    <source>
        <dbReference type="ARBA" id="ARBA00004651"/>
    </source>
</evidence>
<keyword evidence="3" id="KW-0813">Transport</keyword>
<dbReference type="PANTHER" id="PTHR30472">
    <property type="entry name" value="FERRIC ENTEROBACTIN TRANSPORT SYSTEM PERMEASE PROTEIN"/>
    <property type="match status" value="1"/>
</dbReference>
<comment type="caution">
    <text evidence="9">The sequence shown here is derived from an EMBL/GenBank/DDBJ whole genome shotgun (WGS) entry which is preliminary data.</text>
</comment>
<evidence type="ECO:0000256" key="8">
    <source>
        <dbReference type="SAM" id="Phobius"/>
    </source>
</evidence>
<feature type="transmembrane region" description="Helical" evidence="8">
    <location>
        <begin position="28"/>
        <end position="47"/>
    </location>
</feature>
<feature type="transmembrane region" description="Helical" evidence="8">
    <location>
        <begin position="220"/>
        <end position="243"/>
    </location>
</feature>
<reference evidence="9 10" key="1">
    <citation type="submission" date="2016-03" db="EMBL/GenBank/DDBJ databases">
        <title>Genome sequence of Nesiotobacter sp. nov., a moderately halophilic alphaproteobacterium isolated from the Yellow Sea, China.</title>
        <authorList>
            <person name="Zhang G."/>
            <person name="Zhang R."/>
        </authorList>
    </citation>
    <scope>NUCLEOTIDE SEQUENCE [LARGE SCALE GENOMIC DNA]</scope>
    <source>
        <strain evidence="9 10">WB1-6</strain>
    </source>
</reference>
<evidence type="ECO:0000256" key="7">
    <source>
        <dbReference type="ARBA" id="ARBA00023136"/>
    </source>
</evidence>
<evidence type="ECO:0000313" key="9">
    <source>
        <dbReference type="EMBL" id="OKL43822.1"/>
    </source>
</evidence>
<feature type="transmembrane region" description="Helical" evidence="8">
    <location>
        <begin position="341"/>
        <end position="359"/>
    </location>
</feature>
<dbReference type="InterPro" id="IPR000522">
    <property type="entry name" value="ABC_transptr_permease_BtuC"/>
</dbReference>
<dbReference type="Gene3D" id="1.10.3470.10">
    <property type="entry name" value="ABC transporter involved in vitamin B12 uptake, BtuC"/>
    <property type="match status" value="1"/>
</dbReference>
<comment type="similarity">
    <text evidence="2">Belongs to the binding-protein-dependent transport system permease family. FecCD subfamily.</text>
</comment>
<dbReference type="GO" id="GO:0005886">
    <property type="term" value="C:plasma membrane"/>
    <property type="evidence" value="ECO:0007669"/>
    <property type="project" value="UniProtKB-SubCell"/>
</dbReference>
<dbReference type="AlphaFoldDB" id="A0A1U7JGK7"/>
<keyword evidence="10" id="KW-1185">Reference proteome</keyword>
<dbReference type="STRING" id="197461.A3843_11965"/>
<gene>
    <name evidence="9" type="ORF">A3843_11965</name>
</gene>
<evidence type="ECO:0000256" key="5">
    <source>
        <dbReference type="ARBA" id="ARBA00022692"/>
    </source>
</evidence>
<feature type="transmembrane region" description="Helical" evidence="8">
    <location>
        <begin position="87"/>
        <end position="107"/>
    </location>
</feature>
<dbReference type="SUPFAM" id="SSF81345">
    <property type="entry name" value="ABC transporter involved in vitamin B12 uptake, BtuC"/>
    <property type="match status" value="1"/>
</dbReference>
<dbReference type="CDD" id="cd06550">
    <property type="entry name" value="TM_ABC_iron-siderophores_like"/>
    <property type="match status" value="1"/>
</dbReference>
<feature type="transmembrane region" description="Helical" evidence="8">
    <location>
        <begin position="270"/>
        <end position="298"/>
    </location>
</feature>
<keyword evidence="7 8" id="KW-0472">Membrane</keyword>
<feature type="transmembrane region" description="Helical" evidence="8">
    <location>
        <begin position="148"/>
        <end position="166"/>
    </location>
</feature>
<dbReference type="EMBL" id="LVVZ01000018">
    <property type="protein sequence ID" value="OKL43822.1"/>
    <property type="molecule type" value="Genomic_DNA"/>
</dbReference>